<reference evidence="2 3" key="1">
    <citation type="journal article" date="2019" name="Int. J. Syst. Evol. Microbiol.">
        <title>The Global Catalogue of Microorganisms (GCM) 10K type strain sequencing project: providing services to taxonomists for standard genome sequencing and annotation.</title>
        <authorList>
            <consortium name="The Broad Institute Genomics Platform"/>
            <consortium name="The Broad Institute Genome Sequencing Center for Infectious Disease"/>
            <person name="Wu L."/>
            <person name="Ma J."/>
        </authorList>
    </citation>
    <scope>NUCLEOTIDE SEQUENCE [LARGE SCALE GENOMIC DNA]</scope>
    <source>
        <strain evidence="2 3">DT92</strain>
    </source>
</reference>
<name>A0ABD5XX26_9EURY</name>
<comment type="caution">
    <text evidence="2">The sequence shown here is derived from an EMBL/GenBank/DDBJ whole genome shotgun (WGS) entry which is preliminary data.</text>
</comment>
<dbReference type="Proteomes" id="UP001596368">
    <property type="component" value="Unassembled WGS sequence"/>
</dbReference>
<feature type="compositionally biased region" description="Basic and acidic residues" evidence="1">
    <location>
        <begin position="19"/>
        <end position="54"/>
    </location>
</feature>
<organism evidence="2 3">
    <name type="scientific">Halobaculum litoreum</name>
    <dbReference type="NCBI Taxonomy" id="3031998"/>
    <lineage>
        <taxon>Archaea</taxon>
        <taxon>Methanobacteriati</taxon>
        <taxon>Methanobacteriota</taxon>
        <taxon>Stenosarchaea group</taxon>
        <taxon>Halobacteria</taxon>
        <taxon>Halobacteriales</taxon>
        <taxon>Haloferacaceae</taxon>
        <taxon>Halobaculum</taxon>
    </lineage>
</organism>
<evidence type="ECO:0000313" key="2">
    <source>
        <dbReference type="EMBL" id="MFC7138073.1"/>
    </source>
</evidence>
<dbReference type="EMBL" id="JBHSZG010000008">
    <property type="protein sequence ID" value="MFC7138073.1"/>
    <property type="molecule type" value="Genomic_DNA"/>
</dbReference>
<feature type="region of interest" description="Disordered" evidence="1">
    <location>
        <begin position="1"/>
        <end position="54"/>
    </location>
</feature>
<gene>
    <name evidence="2" type="ORF">ACFQRB_19585</name>
</gene>
<sequence>MAFTRRPDEQECGDDGADEREAGPYHRRSREETDTVRDRQTDGERQTDPERERE</sequence>
<evidence type="ECO:0000256" key="1">
    <source>
        <dbReference type="SAM" id="MobiDB-lite"/>
    </source>
</evidence>
<evidence type="ECO:0000313" key="3">
    <source>
        <dbReference type="Proteomes" id="UP001596368"/>
    </source>
</evidence>
<proteinExistence type="predicted"/>
<protein>
    <submittedName>
        <fullName evidence="2">Uncharacterized protein</fullName>
    </submittedName>
</protein>
<dbReference type="AlphaFoldDB" id="A0ABD5XX26"/>
<keyword evidence="3" id="KW-1185">Reference proteome</keyword>
<accession>A0ABD5XX26</accession>